<evidence type="ECO:0000256" key="1">
    <source>
        <dbReference type="ARBA" id="ARBA00022553"/>
    </source>
</evidence>
<dbReference type="Proteomes" id="UP001221302">
    <property type="component" value="Unassembled WGS sequence"/>
</dbReference>
<feature type="domain" description="Response regulatory" evidence="3">
    <location>
        <begin position="3"/>
        <end position="120"/>
    </location>
</feature>
<proteinExistence type="predicted"/>
<accession>A0AAE3NWD7</accession>
<dbReference type="Pfam" id="PF00072">
    <property type="entry name" value="Response_reg"/>
    <property type="match status" value="1"/>
</dbReference>
<evidence type="ECO:0000313" key="4">
    <source>
        <dbReference type="EMBL" id="MDF1611286.1"/>
    </source>
</evidence>
<gene>
    <name evidence="4" type="ORF">P0M35_03925</name>
</gene>
<evidence type="ECO:0000313" key="5">
    <source>
        <dbReference type="Proteomes" id="UP001221302"/>
    </source>
</evidence>
<protein>
    <submittedName>
        <fullName evidence="4">Response regulator</fullName>
    </submittedName>
</protein>
<dbReference type="AlphaFoldDB" id="A0AAE3NWD7"/>
<dbReference type="InterPro" id="IPR011006">
    <property type="entry name" value="CheY-like_superfamily"/>
</dbReference>
<dbReference type="PROSITE" id="PS50110">
    <property type="entry name" value="RESPONSE_REGULATORY"/>
    <property type="match status" value="1"/>
</dbReference>
<dbReference type="SMART" id="SM00448">
    <property type="entry name" value="REC"/>
    <property type="match status" value="1"/>
</dbReference>
<name>A0AAE3NWD7_9BACT</name>
<feature type="modified residue" description="4-aspartylphosphate" evidence="2">
    <location>
        <position position="53"/>
    </location>
</feature>
<keyword evidence="1 2" id="KW-0597">Phosphoprotein</keyword>
<dbReference type="EMBL" id="JARGDL010000003">
    <property type="protein sequence ID" value="MDF1611286.1"/>
    <property type="molecule type" value="Genomic_DNA"/>
</dbReference>
<dbReference type="PANTHER" id="PTHR44591:SF3">
    <property type="entry name" value="RESPONSE REGULATORY DOMAIN-CONTAINING PROTEIN"/>
    <property type="match status" value="1"/>
</dbReference>
<dbReference type="GO" id="GO:0000160">
    <property type="term" value="P:phosphorelay signal transduction system"/>
    <property type="evidence" value="ECO:0007669"/>
    <property type="project" value="InterPro"/>
</dbReference>
<keyword evidence="5" id="KW-1185">Reference proteome</keyword>
<evidence type="ECO:0000256" key="2">
    <source>
        <dbReference type="PROSITE-ProRule" id="PRU00169"/>
    </source>
</evidence>
<comment type="caution">
    <text evidence="4">The sequence shown here is derived from an EMBL/GenBank/DDBJ whole genome shotgun (WGS) entry which is preliminary data.</text>
</comment>
<dbReference type="SUPFAM" id="SSF52172">
    <property type="entry name" value="CheY-like"/>
    <property type="match status" value="1"/>
</dbReference>
<reference evidence="4" key="1">
    <citation type="submission" date="2023-03" db="EMBL/GenBank/DDBJ databases">
        <title>Stygiobacter electus gen. nov., sp. nov., facultatively anaerobic thermotolerant bacterium of the class Ignavibacteria from a well of Yessentuki mineral water deposit.</title>
        <authorList>
            <person name="Podosokorskaya O.A."/>
            <person name="Elcheninov A.G."/>
            <person name="Petrova N.F."/>
            <person name="Zavarzina D.G."/>
            <person name="Kublanov I.V."/>
            <person name="Merkel A.Y."/>
        </authorList>
    </citation>
    <scope>NUCLEOTIDE SEQUENCE</scope>
    <source>
        <strain evidence="4">09-Me</strain>
    </source>
</reference>
<sequence length="260" mass="29792">MLKFLVVDDDESIRELLKITLKKNYVCTILEAENGEKALEILKSELPTIVFLDLSMPILDGKETLAQIRNDVITKNIPVIIITALNEKEIISDLVKKGICDYILKPFDKSDTVKRINKVLAQRTTVINKSSFENNIVGLPRLMLVENDNKLRAQFHELFSDKFIIIDAKNGTEALTLFNQHFPRFILVSDNLSILDKKIVMLRILEQVKKDEVSIYLLLQDKKSLTAKVFQFDGVITRDENIQNFKQELLSSLLKDEATN</sequence>
<evidence type="ECO:0000259" key="3">
    <source>
        <dbReference type="PROSITE" id="PS50110"/>
    </source>
</evidence>
<dbReference type="Gene3D" id="3.40.50.2300">
    <property type="match status" value="1"/>
</dbReference>
<dbReference type="PANTHER" id="PTHR44591">
    <property type="entry name" value="STRESS RESPONSE REGULATOR PROTEIN 1"/>
    <property type="match status" value="1"/>
</dbReference>
<dbReference type="InterPro" id="IPR050595">
    <property type="entry name" value="Bact_response_regulator"/>
</dbReference>
<dbReference type="RefSeq" id="WP_321535052.1">
    <property type="nucleotide sequence ID" value="NZ_JARGDL010000003.1"/>
</dbReference>
<organism evidence="4 5">
    <name type="scientific">Stygiobacter electus</name>
    <dbReference type="NCBI Taxonomy" id="3032292"/>
    <lineage>
        <taxon>Bacteria</taxon>
        <taxon>Pseudomonadati</taxon>
        <taxon>Ignavibacteriota</taxon>
        <taxon>Ignavibacteria</taxon>
        <taxon>Ignavibacteriales</taxon>
        <taxon>Melioribacteraceae</taxon>
        <taxon>Stygiobacter</taxon>
    </lineage>
</organism>
<dbReference type="InterPro" id="IPR001789">
    <property type="entry name" value="Sig_transdc_resp-reg_receiver"/>
</dbReference>